<dbReference type="Proteomes" id="UP000317933">
    <property type="component" value="Unassembled WGS sequence"/>
</dbReference>
<name>A0A502I0Q0_9PSED</name>
<dbReference type="PANTHER" id="PTHR43214">
    <property type="entry name" value="TWO-COMPONENT RESPONSE REGULATOR"/>
    <property type="match status" value="1"/>
</dbReference>
<dbReference type="PROSITE" id="PS50110">
    <property type="entry name" value="RESPONSE_REGULATORY"/>
    <property type="match status" value="1"/>
</dbReference>
<gene>
    <name evidence="6" type="ORF">EAH78_07185</name>
</gene>
<keyword evidence="1 3" id="KW-0597">Phosphoprotein</keyword>
<dbReference type="InterPro" id="IPR039420">
    <property type="entry name" value="WalR-like"/>
</dbReference>
<dbReference type="SUPFAM" id="SSF46894">
    <property type="entry name" value="C-terminal effector domain of the bipartite response regulators"/>
    <property type="match status" value="1"/>
</dbReference>
<keyword evidence="2 6" id="KW-0238">DNA-binding</keyword>
<evidence type="ECO:0000256" key="1">
    <source>
        <dbReference type="ARBA" id="ARBA00022553"/>
    </source>
</evidence>
<sequence>MKWSNLAPLRVALLDDHALIRHGFMLHIAEERDIEVVGAFGSSREMLASLRSVSVDVLVMDYSLQQTDLDGLNLIRLLRIRFPDIRILVFSSTESPSTIALSLRAGVRGFLGKSEDLVELVRAVRTVAHEKIYLSDAVALELGFAPGSQQLLDEHVAAEGTVQEKTRLSPREEEVIRCCLVGMSVSQIALKFNRSRKTISGQKQTAFRKLGVSSEIELYKIRSELGVD</sequence>
<dbReference type="AlphaFoldDB" id="A0A502I0Q0"/>
<dbReference type="InterPro" id="IPR000792">
    <property type="entry name" value="Tscrpt_reg_LuxR_C"/>
</dbReference>
<dbReference type="InterPro" id="IPR016032">
    <property type="entry name" value="Sig_transdc_resp-reg_C-effctor"/>
</dbReference>
<dbReference type="Pfam" id="PF00072">
    <property type="entry name" value="Response_reg"/>
    <property type="match status" value="1"/>
</dbReference>
<organism evidence="6 7">
    <name type="scientific">Pseudomonas arsenicoxydans</name>
    <dbReference type="NCBI Taxonomy" id="702115"/>
    <lineage>
        <taxon>Bacteria</taxon>
        <taxon>Pseudomonadati</taxon>
        <taxon>Pseudomonadota</taxon>
        <taxon>Gammaproteobacteria</taxon>
        <taxon>Pseudomonadales</taxon>
        <taxon>Pseudomonadaceae</taxon>
        <taxon>Pseudomonas</taxon>
    </lineage>
</organism>
<dbReference type="SUPFAM" id="SSF52172">
    <property type="entry name" value="CheY-like"/>
    <property type="match status" value="1"/>
</dbReference>
<feature type="domain" description="HTH luxR-type" evidence="4">
    <location>
        <begin position="161"/>
        <end position="226"/>
    </location>
</feature>
<comment type="caution">
    <text evidence="6">The sequence shown here is derived from an EMBL/GenBank/DDBJ whole genome shotgun (WGS) entry which is preliminary data.</text>
</comment>
<dbReference type="EMBL" id="RCZE01000003">
    <property type="protein sequence ID" value="TPG79603.1"/>
    <property type="molecule type" value="Genomic_DNA"/>
</dbReference>
<dbReference type="CDD" id="cd17535">
    <property type="entry name" value="REC_NarL-like"/>
    <property type="match status" value="1"/>
</dbReference>
<dbReference type="InterPro" id="IPR011006">
    <property type="entry name" value="CheY-like_superfamily"/>
</dbReference>
<dbReference type="GO" id="GO:0006355">
    <property type="term" value="P:regulation of DNA-templated transcription"/>
    <property type="evidence" value="ECO:0007669"/>
    <property type="project" value="InterPro"/>
</dbReference>
<dbReference type="SMART" id="SM00421">
    <property type="entry name" value="HTH_LUXR"/>
    <property type="match status" value="1"/>
</dbReference>
<accession>A0A502I0Q0</accession>
<evidence type="ECO:0000259" key="5">
    <source>
        <dbReference type="PROSITE" id="PS50110"/>
    </source>
</evidence>
<protein>
    <submittedName>
        <fullName evidence="6">DNA-binding response regulator</fullName>
    </submittedName>
</protein>
<dbReference type="GO" id="GO:0000160">
    <property type="term" value="P:phosphorelay signal transduction system"/>
    <property type="evidence" value="ECO:0007669"/>
    <property type="project" value="InterPro"/>
</dbReference>
<dbReference type="Pfam" id="PF00196">
    <property type="entry name" value="GerE"/>
    <property type="match status" value="1"/>
</dbReference>
<evidence type="ECO:0000256" key="3">
    <source>
        <dbReference type="PROSITE-ProRule" id="PRU00169"/>
    </source>
</evidence>
<dbReference type="PRINTS" id="PR00038">
    <property type="entry name" value="HTHLUXR"/>
</dbReference>
<dbReference type="SMART" id="SM00448">
    <property type="entry name" value="REC"/>
    <property type="match status" value="1"/>
</dbReference>
<feature type="modified residue" description="4-aspartylphosphate" evidence="3">
    <location>
        <position position="61"/>
    </location>
</feature>
<evidence type="ECO:0000256" key="2">
    <source>
        <dbReference type="ARBA" id="ARBA00023125"/>
    </source>
</evidence>
<dbReference type="GO" id="GO:0003677">
    <property type="term" value="F:DNA binding"/>
    <property type="evidence" value="ECO:0007669"/>
    <property type="project" value="UniProtKB-KW"/>
</dbReference>
<evidence type="ECO:0000259" key="4">
    <source>
        <dbReference type="PROSITE" id="PS50043"/>
    </source>
</evidence>
<feature type="domain" description="Response regulatory" evidence="5">
    <location>
        <begin position="10"/>
        <end position="128"/>
    </location>
</feature>
<dbReference type="Gene3D" id="3.40.50.2300">
    <property type="match status" value="1"/>
</dbReference>
<dbReference type="InterPro" id="IPR001789">
    <property type="entry name" value="Sig_transdc_resp-reg_receiver"/>
</dbReference>
<proteinExistence type="predicted"/>
<evidence type="ECO:0000313" key="6">
    <source>
        <dbReference type="EMBL" id="TPG79603.1"/>
    </source>
</evidence>
<dbReference type="PROSITE" id="PS50043">
    <property type="entry name" value="HTH_LUXR_2"/>
    <property type="match status" value="1"/>
</dbReference>
<dbReference type="RefSeq" id="WP_140666976.1">
    <property type="nucleotide sequence ID" value="NZ_RCZE01000003.1"/>
</dbReference>
<dbReference type="CDD" id="cd06170">
    <property type="entry name" value="LuxR_C_like"/>
    <property type="match status" value="1"/>
</dbReference>
<evidence type="ECO:0000313" key="7">
    <source>
        <dbReference type="Proteomes" id="UP000317933"/>
    </source>
</evidence>
<dbReference type="PANTHER" id="PTHR43214:SF43">
    <property type="entry name" value="TWO-COMPONENT RESPONSE REGULATOR"/>
    <property type="match status" value="1"/>
</dbReference>
<dbReference type="InterPro" id="IPR058245">
    <property type="entry name" value="NreC/VraR/RcsB-like_REC"/>
</dbReference>
<reference evidence="6 7" key="1">
    <citation type="journal article" date="2019" name="Environ. Microbiol.">
        <title>Species interactions and distinct microbial communities in high Arctic permafrost affected cryosols are associated with the CH4 and CO2 gas fluxes.</title>
        <authorList>
            <person name="Altshuler I."/>
            <person name="Hamel J."/>
            <person name="Turney S."/>
            <person name="Magnuson E."/>
            <person name="Levesque R."/>
            <person name="Greer C."/>
            <person name="Whyte L.G."/>
        </authorList>
    </citation>
    <scope>NUCLEOTIDE SEQUENCE [LARGE SCALE GENOMIC DNA]</scope>
    <source>
        <strain evidence="6 7">E3</strain>
    </source>
</reference>